<keyword evidence="4 5" id="KW-0472">Membrane</keyword>
<evidence type="ECO:0000313" key="8">
    <source>
        <dbReference type="Proteomes" id="UP000000366"/>
    </source>
</evidence>
<sequence length="324" mass="36446">MDTLTDLFAQAQQALFEAVVQPLLFSLGFGNLLEDGFDATGWLLVGLLQLTVMLAVIAPLERWRPVEPVVDRRAVRVDVLYTLLHRLGLFRVALFFAVDPLWDALFGALSVRGYGGWQLDQWMAPAWPGVSDTALFAFVAYLLVFDLADYWIHRGQHGLNAWWALHALHHSQRQMTMWSDSRNHLLDDLLRDALLVLLARAIGVPPGQFIAVVAVTQLLENLQHANLRLSFGRVGERLLTSPRFHRLHHSIGLGHESNGQGTLGGHNFAVLFPLWDVLFGTANFENRYDPTGVRDQLPGEGARDYGRGFWAQQLRGLQRLFGRA</sequence>
<evidence type="ECO:0000256" key="4">
    <source>
        <dbReference type="ARBA" id="ARBA00023136"/>
    </source>
</evidence>
<reference evidence="7 8" key="1">
    <citation type="journal article" date="2007" name="J. Bacteriol.">
        <title>Whole-genome analysis of the methyl tert-butyl ether-degrading beta-proteobacterium Methylibium petroleiphilum PM1.</title>
        <authorList>
            <person name="Kane S.R."/>
            <person name="Chakicherla A.Y."/>
            <person name="Chain P.S.G."/>
            <person name="Schmidt R."/>
            <person name="Shin M.W."/>
            <person name="Legler T.C."/>
            <person name="Scow K.M."/>
            <person name="Larimer F.W."/>
            <person name="Lucas S.M."/>
            <person name="Richardson P.M."/>
            <person name="Hristova K.R."/>
        </authorList>
    </citation>
    <scope>NUCLEOTIDE SEQUENCE [LARGE SCALE GENOMIC DNA]</scope>
    <source>
        <strain evidence="8">ATCC BAA-1232 / LMG 22953 / PM1</strain>
    </source>
</reference>
<keyword evidence="8" id="KW-1185">Reference proteome</keyword>
<dbReference type="GO" id="GO:0005506">
    <property type="term" value="F:iron ion binding"/>
    <property type="evidence" value="ECO:0007669"/>
    <property type="project" value="InterPro"/>
</dbReference>
<feature type="transmembrane region" description="Helical" evidence="5">
    <location>
        <begin position="79"/>
        <end position="102"/>
    </location>
</feature>
<dbReference type="InterPro" id="IPR006694">
    <property type="entry name" value="Fatty_acid_hydroxylase"/>
</dbReference>
<dbReference type="Proteomes" id="UP000000366">
    <property type="component" value="Chromosome"/>
</dbReference>
<comment type="subcellular location">
    <subcellularLocation>
        <location evidence="1">Membrane</location>
    </subcellularLocation>
</comment>
<evidence type="ECO:0000259" key="6">
    <source>
        <dbReference type="Pfam" id="PF04116"/>
    </source>
</evidence>
<feature type="domain" description="Fatty acid hydroxylase" evidence="6">
    <location>
        <begin position="138"/>
        <end position="281"/>
    </location>
</feature>
<evidence type="ECO:0000256" key="3">
    <source>
        <dbReference type="ARBA" id="ARBA00022989"/>
    </source>
</evidence>
<evidence type="ECO:0000256" key="1">
    <source>
        <dbReference type="ARBA" id="ARBA00004370"/>
    </source>
</evidence>
<keyword evidence="3 5" id="KW-1133">Transmembrane helix</keyword>
<gene>
    <name evidence="7" type="ordered locus">Mpe_A2079</name>
</gene>
<feature type="transmembrane region" description="Helical" evidence="5">
    <location>
        <begin position="122"/>
        <end position="144"/>
    </location>
</feature>
<organism evidence="7 8">
    <name type="scientific">Methylibium petroleiphilum (strain ATCC BAA-1232 / LMG 22953 / PM1)</name>
    <dbReference type="NCBI Taxonomy" id="420662"/>
    <lineage>
        <taxon>Bacteria</taxon>
        <taxon>Pseudomonadati</taxon>
        <taxon>Pseudomonadota</taxon>
        <taxon>Betaproteobacteria</taxon>
        <taxon>Burkholderiales</taxon>
        <taxon>Sphaerotilaceae</taxon>
        <taxon>Methylibium</taxon>
    </lineage>
</organism>
<dbReference type="AlphaFoldDB" id="A2SHJ6"/>
<dbReference type="GO" id="GO:0016020">
    <property type="term" value="C:membrane"/>
    <property type="evidence" value="ECO:0007669"/>
    <property type="project" value="UniProtKB-SubCell"/>
</dbReference>
<dbReference type="eggNOG" id="COG3000">
    <property type="taxonomic scope" value="Bacteria"/>
</dbReference>
<dbReference type="EMBL" id="CP000555">
    <property type="protein sequence ID" value="ABM95035.1"/>
    <property type="molecule type" value="Genomic_DNA"/>
</dbReference>
<evidence type="ECO:0000256" key="2">
    <source>
        <dbReference type="ARBA" id="ARBA00022692"/>
    </source>
</evidence>
<dbReference type="GO" id="GO:0008610">
    <property type="term" value="P:lipid biosynthetic process"/>
    <property type="evidence" value="ECO:0007669"/>
    <property type="project" value="InterPro"/>
</dbReference>
<dbReference type="GO" id="GO:0016491">
    <property type="term" value="F:oxidoreductase activity"/>
    <property type="evidence" value="ECO:0007669"/>
    <property type="project" value="InterPro"/>
</dbReference>
<dbReference type="Pfam" id="PF04116">
    <property type="entry name" value="FA_hydroxylase"/>
    <property type="match status" value="1"/>
</dbReference>
<evidence type="ECO:0000256" key="5">
    <source>
        <dbReference type="SAM" id="Phobius"/>
    </source>
</evidence>
<proteinExistence type="predicted"/>
<dbReference type="RefSeq" id="WP_011829672.1">
    <property type="nucleotide sequence ID" value="NC_008825.1"/>
</dbReference>
<dbReference type="KEGG" id="mpt:Mpe_A2079"/>
<feature type="transmembrane region" description="Helical" evidence="5">
    <location>
        <begin position="39"/>
        <end position="58"/>
    </location>
</feature>
<accession>A2SHJ6</accession>
<keyword evidence="2 5" id="KW-0812">Transmembrane</keyword>
<protein>
    <submittedName>
        <fullName evidence="7">Putative membrane protein</fullName>
    </submittedName>
</protein>
<evidence type="ECO:0000313" key="7">
    <source>
        <dbReference type="EMBL" id="ABM95035.1"/>
    </source>
</evidence>
<dbReference type="STRING" id="420662.Mpe_A2079"/>
<dbReference type="HOGENOM" id="CLU_857763_0_0_4"/>
<dbReference type="InterPro" id="IPR050307">
    <property type="entry name" value="Sterol_Desaturase_Related"/>
</dbReference>
<name>A2SHJ6_METPP</name>
<dbReference type="PANTHER" id="PTHR11863">
    <property type="entry name" value="STEROL DESATURASE"/>
    <property type="match status" value="1"/>
</dbReference>